<organism evidence="11 12">
    <name type="scientific">Afifella marina DSM 2698</name>
    <dbReference type="NCBI Taxonomy" id="1120955"/>
    <lineage>
        <taxon>Bacteria</taxon>
        <taxon>Pseudomonadati</taxon>
        <taxon>Pseudomonadota</taxon>
        <taxon>Alphaproteobacteria</taxon>
        <taxon>Hyphomicrobiales</taxon>
        <taxon>Afifellaceae</taxon>
        <taxon>Afifella</taxon>
    </lineage>
</organism>
<name>A0A1G5MLR3_AFIMA</name>
<protein>
    <recommendedName>
        <fullName evidence="4 9">Dihydropteroate synthase</fullName>
        <shortName evidence="9">DHPS</shortName>
        <ecNumber evidence="4 9">2.5.1.15</ecNumber>
    </recommendedName>
    <alternativeName>
        <fullName evidence="9">Dihydropteroate pyrophosphorylase</fullName>
    </alternativeName>
</protein>
<dbReference type="EC" id="2.5.1.15" evidence="4 9"/>
<comment type="cofactor">
    <cofactor evidence="2 9">
        <name>Mg(2+)</name>
        <dbReference type="ChEBI" id="CHEBI:18420"/>
    </cofactor>
</comment>
<dbReference type="GO" id="GO:0005829">
    <property type="term" value="C:cytosol"/>
    <property type="evidence" value="ECO:0007669"/>
    <property type="project" value="TreeGrafter"/>
</dbReference>
<dbReference type="AlphaFoldDB" id="A0A1G5MLR3"/>
<dbReference type="SUPFAM" id="SSF51717">
    <property type="entry name" value="Dihydropteroate synthetase-like"/>
    <property type="match status" value="1"/>
</dbReference>
<reference evidence="11 12" key="1">
    <citation type="submission" date="2016-10" db="EMBL/GenBank/DDBJ databases">
        <authorList>
            <person name="de Groot N.N."/>
        </authorList>
    </citation>
    <scope>NUCLEOTIDE SEQUENCE [LARGE SCALE GENOMIC DNA]</scope>
    <source>
        <strain evidence="11 12">DSM 2698</strain>
    </source>
</reference>
<dbReference type="InterPro" id="IPR006390">
    <property type="entry name" value="DHP_synth_dom"/>
</dbReference>
<dbReference type="GO" id="GO:0046872">
    <property type="term" value="F:metal ion binding"/>
    <property type="evidence" value="ECO:0007669"/>
    <property type="project" value="UniProtKB-KW"/>
</dbReference>
<proteinExistence type="inferred from homology"/>
<evidence type="ECO:0000256" key="6">
    <source>
        <dbReference type="ARBA" id="ARBA00022723"/>
    </source>
</evidence>
<evidence type="ECO:0000256" key="8">
    <source>
        <dbReference type="ARBA" id="ARBA00022909"/>
    </source>
</evidence>
<comment type="similarity">
    <text evidence="9">Belongs to the DHPS family.</text>
</comment>
<evidence type="ECO:0000256" key="9">
    <source>
        <dbReference type="RuleBase" id="RU361205"/>
    </source>
</evidence>
<dbReference type="Gene3D" id="3.20.20.20">
    <property type="entry name" value="Dihydropteroate synthase-like"/>
    <property type="match status" value="1"/>
</dbReference>
<dbReference type="InterPro" id="IPR045031">
    <property type="entry name" value="DHP_synth-like"/>
</dbReference>
<evidence type="ECO:0000256" key="2">
    <source>
        <dbReference type="ARBA" id="ARBA00001946"/>
    </source>
</evidence>
<evidence type="ECO:0000256" key="7">
    <source>
        <dbReference type="ARBA" id="ARBA00022842"/>
    </source>
</evidence>
<dbReference type="CDD" id="cd00739">
    <property type="entry name" value="DHPS"/>
    <property type="match status" value="1"/>
</dbReference>
<evidence type="ECO:0000313" key="12">
    <source>
        <dbReference type="Proteomes" id="UP000199347"/>
    </source>
</evidence>
<dbReference type="Pfam" id="PF00809">
    <property type="entry name" value="Pterin_bind"/>
    <property type="match status" value="1"/>
</dbReference>
<dbReference type="UniPathway" id="UPA00077">
    <property type="reaction ID" value="UER00156"/>
</dbReference>
<dbReference type="InterPro" id="IPR011005">
    <property type="entry name" value="Dihydropteroate_synth-like_sf"/>
</dbReference>
<dbReference type="PANTHER" id="PTHR20941">
    <property type="entry name" value="FOLATE SYNTHESIS PROTEINS"/>
    <property type="match status" value="1"/>
</dbReference>
<dbReference type="InterPro" id="IPR000489">
    <property type="entry name" value="Pterin-binding_dom"/>
</dbReference>
<keyword evidence="8 9" id="KW-0289">Folate biosynthesis</keyword>
<gene>
    <name evidence="11" type="ORF">SAMN03080610_00905</name>
</gene>
<dbReference type="NCBIfam" id="TIGR01496">
    <property type="entry name" value="DHPS"/>
    <property type="match status" value="1"/>
</dbReference>
<comment type="function">
    <text evidence="9">Catalyzes the condensation of para-aminobenzoate (pABA) with 6-hydroxymethyl-7,8-dihydropterin diphosphate (DHPt-PP) to form 7,8-dihydropteroate (H2Pte), the immediate precursor of folate derivatives.</text>
</comment>
<evidence type="ECO:0000256" key="3">
    <source>
        <dbReference type="ARBA" id="ARBA00004763"/>
    </source>
</evidence>
<evidence type="ECO:0000256" key="1">
    <source>
        <dbReference type="ARBA" id="ARBA00000012"/>
    </source>
</evidence>
<dbReference type="GO" id="GO:0004156">
    <property type="term" value="F:dihydropteroate synthase activity"/>
    <property type="evidence" value="ECO:0007669"/>
    <property type="project" value="UniProtKB-EC"/>
</dbReference>
<evidence type="ECO:0000313" key="11">
    <source>
        <dbReference type="EMBL" id="SCZ26116.1"/>
    </source>
</evidence>
<dbReference type="PANTHER" id="PTHR20941:SF1">
    <property type="entry name" value="FOLIC ACID SYNTHESIS PROTEIN FOL1"/>
    <property type="match status" value="1"/>
</dbReference>
<dbReference type="PROSITE" id="PS50972">
    <property type="entry name" value="PTERIN_BINDING"/>
    <property type="match status" value="1"/>
</dbReference>
<dbReference type="GO" id="GO:0046654">
    <property type="term" value="P:tetrahydrofolate biosynthetic process"/>
    <property type="evidence" value="ECO:0007669"/>
    <property type="project" value="UniProtKB-UniPathway"/>
</dbReference>
<dbReference type="RefSeq" id="WP_092809885.1">
    <property type="nucleotide sequence ID" value="NZ_FMVW01000001.1"/>
</dbReference>
<keyword evidence="12" id="KW-1185">Reference proteome</keyword>
<evidence type="ECO:0000259" key="10">
    <source>
        <dbReference type="PROSITE" id="PS50972"/>
    </source>
</evidence>
<dbReference type="GO" id="GO:0046656">
    <property type="term" value="P:folic acid biosynthetic process"/>
    <property type="evidence" value="ECO:0007669"/>
    <property type="project" value="UniProtKB-KW"/>
</dbReference>
<keyword evidence="5 9" id="KW-0808">Transferase</keyword>
<dbReference type="EMBL" id="FMVW01000001">
    <property type="protein sequence ID" value="SCZ26116.1"/>
    <property type="molecule type" value="Genomic_DNA"/>
</dbReference>
<evidence type="ECO:0000256" key="4">
    <source>
        <dbReference type="ARBA" id="ARBA00012458"/>
    </source>
</evidence>
<comment type="pathway">
    <text evidence="3 9">Cofactor biosynthesis; tetrahydrofolate biosynthesis; 7,8-dihydrofolate from 2-amino-4-hydroxy-6-hydroxymethyl-7,8-dihydropteridine diphosphate and 4-aminobenzoate: step 1/2.</text>
</comment>
<comment type="catalytic activity">
    <reaction evidence="1">
        <text>(7,8-dihydropterin-6-yl)methyl diphosphate + 4-aminobenzoate = 7,8-dihydropteroate + diphosphate</text>
        <dbReference type="Rhea" id="RHEA:19949"/>
        <dbReference type="ChEBI" id="CHEBI:17836"/>
        <dbReference type="ChEBI" id="CHEBI:17839"/>
        <dbReference type="ChEBI" id="CHEBI:33019"/>
        <dbReference type="ChEBI" id="CHEBI:72950"/>
        <dbReference type="EC" id="2.5.1.15"/>
    </reaction>
</comment>
<keyword evidence="7 9" id="KW-0460">Magnesium</keyword>
<feature type="domain" description="Pterin-binding" evidence="10">
    <location>
        <begin position="37"/>
        <end position="287"/>
    </location>
</feature>
<dbReference type="PROSITE" id="PS00792">
    <property type="entry name" value="DHPS_1"/>
    <property type="match status" value="1"/>
</dbReference>
<dbReference type="Proteomes" id="UP000199347">
    <property type="component" value="Unassembled WGS sequence"/>
</dbReference>
<sequence length="299" mass="31054">MTHSASSARAQPLDHGVGDGFANLLRSWREAGDARVPIVMGIVNVTPDSFSDGGQFFRTEAAIEHGLRLHDEGAVILDVGGESTRANAEPVAADEEIRRILPVIEALTANGILVSVDTMKAEVARAAISVGAQILNDVRGLLGDPEMAAVAARSGAGVIAMHNQGVFGSAKPMEIDPVAGCIAFFRRALDVARKAGVAEDRIVLDPGFGFGKSPEQNLQLLARFGELETLGLPLLAGTSRKSFIAKIAGADDTDRLAGTLATNVVAALAGAAIVRVHDVTEHVAAMRIAAAIRGADTSK</sequence>
<dbReference type="STRING" id="1120955.SAMN03080610_00905"/>
<keyword evidence="6 9" id="KW-0479">Metal-binding</keyword>
<accession>A0A1G5MLR3</accession>
<evidence type="ECO:0000256" key="5">
    <source>
        <dbReference type="ARBA" id="ARBA00022679"/>
    </source>
</evidence>